<feature type="transmembrane region" description="Helical" evidence="1">
    <location>
        <begin position="35"/>
        <end position="53"/>
    </location>
</feature>
<dbReference type="AlphaFoldDB" id="A0A4Z0C1X6"/>
<accession>A0A4Z0C1X6</accession>
<organism evidence="2 3">
    <name type="scientific">Ramlibacter henchirensis</name>
    <dbReference type="NCBI Taxonomy" id="204072"/>
    <lineage>
        <taxon>Bacteria</taxon>
        <taxon>Pseudomonadati</taxon>
        <taxon>Pseudomonadota</taxon>
        <taxon>Betaproteobacteria</taxon>
        <taxon>Burkholderiales</taxon>
        <taxon>Comamonadaceae</taxon>
        <taxon>Ramlibacter</taxon>
    </lineage>
</organism>
<evidence type="ECO:0000313" key="3">
    <source>
        <dbReference type="Proteomes" id="UP000298180"/>
    </source>
</evidence>
<gene>
    <name evidence="2" type="ORF">EZ313_02240</name>
</gene>
<feature type="transmembrane region" description="Helical" evidence="1">
    <location>
        <begin position="65"/>
        <end position="88"/>
    </location>
</feature>
<keyword evidence="3" id="KW-1185">Reference proteome</keyword>
<protein>
    <submittedName>
        <fullName evidence="2">Uncharacterized protein</fullName>
    </submittedName>
</protein>
<sequence>MVHRKPVGHPSFVMGLGGFLGGVAAGVIHADFLGFLFLTLGATYGLLAALGHIHNAYAGSQLGQVIGLSTVLSMPAGFAGMLLARSLWG</sequence>
<reference evidence="2 3" key="1">
    <citation type="submission" date="2019-03" db="EMBL/GenBank/DDBJ databases">
        <title>Ramlibacter henchirensis DSM 14656, whole genome shotgun sequence.</title>
        <authorList>
            <person name="Zhang X."/>
            <person name="Feng G."/>
            <person name="Zhu H."/>
        </authorList>
    </citation>
    <scope>NUCLEOTIDE SEQUENCE [LARGE SCALE GENOMIC DNA]</scope>
    <source>
        <strain evidence="2 3">DSM 14656</strain>
    </source>
</reference>
<evidence type="ECO:0000313" key="2">
    <source>
        <dbReference type="EMBL" id="TFZ05513.1"/>
    </source>
</evidence>
<keyword evidence="1" id="KW-0812">Transmembrane</keyword>
<dbReference type="EMBL" id="SMLM01000001">
    <property type="protein sequence ID" value="TFZ05513.1"/>
    <property type="molecule type" value="Genomic_DNA"/>
</dbReference>
<name>A0A4Z0C1X6_9BURK</name>
<feature type="transmembrane region" description="Helical" evidence="1">
    <location>
        <begin position="12"/>
        <end position="29"/>
    </location>
</feature>
<keyword evidence="1" id="KW-1133">Transmembrane helix</keyword>
<evidence type="ECO:0000256" key="1">
    <source>
        <dbReference type="SAM" id="Phobius"/>
    </source>
</evidence>
<proteinExistence type="predicted"/>
<comment type="caution">
    <text evidence="2">The sequence shown here is derived from an EMBL/GenBank/DDBJ whole genome shotgun (WGS) entry which is preliminary data.</text>
</comment>
<dbReference type="Proteomes" id="UP000298180">
    <property type="component" value="Unassembled WGS sequence"/>
</dbReference>
<keyword evidence="1" id="KW-0472">Membrane</keyword>